<feature type="chain" id="PRO_5045465987" evidence="8">
    <location>
        <begin position="22"/>
        <end position="1136"/>
    </location>
</feature>
<sequence length="1136" mass="126737">MKAFIYFCLSVAVLFLQSVFAQKNATSPNVGNPILPGYFADPTIKKIGDTYYMYATTDGNGGGFGPSQVWTSKDFVNWAIQPMNWPNTHWYWAPDMTKGYDGRYYLYYSQPVELYGAVSDTPVGPWTSLAANDQAIVPNYKIPGVITLDGQTFTDDDGKIYMFWGTWGIYPEHGCAVGLLNPDMKTFARIELIPNTVAKDFFEAPIMFKRKGIYYLLYSSGHCEDHTYRVQYVKSKNGPFGPYEYPAENPILVTNADGTIHGPGHNGILEENGKHYIVYHRHNNPHSGGGFHRQVAADELLFDENGDIKNVVPTHEGIGFLGKNTRPFNDLALGKKVSASSTYSADFKPAFAVDNNNGTLWRAANNAGDAWLQIDLAKQEKIQTVLLEMEYPTYAYQYTIELSSDGKQWQLFSDQRKNDKWASPIIANGNATARYVRLRIFNTQLVGLPRGVWNIKVYSENISQQTIWSDAQDMPEPQDTPKGDLLVLEAADVLAGNTMTQLANKGQLAGRWQAEEPLAVKDYQGKRAFYFDGANRLTSSFAVPQGLAGNGAYTLQMWVNNPELARVEPLINWSKPGHDLTLASFGYGTDKAAGAIRHGGWADMGYDTMPPANQWQYIVLSFDGYMERLYVNGKLQKEQNKMLFVRTADHFTIGGLADDFFDGYVASLRLANKALTSEEVMAAFQAATISDYSLSLETADLPLGKRTSLPIFGNAVPAHTQATMQGEIKSYAGRIGLAATTIELPELDKLLATENYTAVFDVYDGKVWALLVVRKKDGKISYYRNGKPVTNLPFVKSGKLATARIVNDMSAIHSIHVSSEDQHDQDIQTTYEAWLGKTQAALLQEPLTVDRTPYRINEDQLFISLKNPNKALQYQFKYGEQASAWSNAAHALFTYDQRLSDVQAFARDRFGNVSQEAAFTLAKKAPINLPSSMQRFDLTQTKELPFWDGMNLPSATDRMQVEVSAVDGAWRLGSKDTKWGKKEEMGPFLFKKLSGDFTIELHVEDVVGKDSGTRTSSEAGLMLQDAENPRAYINNTVLTGWNLGILTRNIGSSIYKEANTGTGLAYESFLQIQKVGALFYLRSSKDGLHWQDLPNSPMHRPDLAEKPLLVGIYQVANNNQFGYGVFKNVKIWLMNP</sequence>
<dbReference type="InterPro" id="IPR023296">
    <property type="entry name" value="Glyco_hydro_beta-prop_sf"/>
</dbReference>
<dbReference type="Gene3D" id="2.60.120.200">
    <property type="match status" value="1"/>
</dbReference>
<evidence type="ECO:0000256" key="1">
    <source>
        <dbReference type="ARBA" id="ARBA00009865"/>
    </source>
</evidence>
<accession>A0ABY7WMQ9</accession>
<dbReference type="InterPro" id="IPR006710">
    <property type="entry name" value="Glyco_hydro_43"/>
</dbReference>
<keyword evidence="6" id="KW-0119">Carbohydrate metabolism</keyword>
<dbReference type="Pfam" id="PF04616">
    <property type="entry name" value="Glyco_hydro_43"/>
    <property type="match status" value="1"/>
</dbReference>
<keyword evidence="3 8" id="KW-0732">Signal</keyword>
<dbReference type="Gene3D" id="2.115.10.20">
    <property type="entry name" value="Glycosyl hydrolase domain, family 43"/>
    <property type="match status" value="1"/>
</dbReference>
<keyword evidence="11" id="KW-1185">Reference proteome</keyword>
<dbReference type="InterPro" id="IPR052176">
    <property type="entry name" value="Glycosyl_Hydrlase_43_Enz"/>
</dbReference>
<feature type="domain" description="F5/8 type C" evidence="9">
    <location>
        <begin position="315"/>
        <end position="460"/>
    </location>
</feature>
<dbReference type="InterPro" id="IPR013320">
    <property type="entry name" value="ConA-like_dom_sf"/>
</dbReference>
<dbReference type="Pfam" id="PF13385">
    <property type="entry name" value="Laminin_G_3"/>
    <property type="match status" value="1"/>
</dbReference>
<feature type="signal peptide" evidence="8">
    <location>
        <begin position="1"/>
        <end position="21"/>
    </location>
</feature>
<dbReference type="EMBL" id="CP117880">
    <property type="protein sequence ID" value="WDF69688.1"/>
    <property type="molecule type" value="Genomic_DNA"/>
</dbReference>
<dbReference type="Pfam" id="PF00754">
    <property type="entry name" value="F5_F8_type_C"/>
    <property type="match status" value="1"/>
</dbReference>
<dbReference type="PANTHER" id="PTHR43772:SF2">
    <property type="entry name" value="PUTATIVE (AFU_ORTHOLOGUE AFUA_2G04480)-RELATED"/>
    <property type="match status" value="1"/>
</dbReference>
<keyword evidence="5" id="KW-1015">Disulfide bond</keyword>
<dbReference type="InterPro" id="IPR008979">
    <property type="entry name" value="Galactose-bd-like_sf"/>
</dbReference>
<dbReference type="InterPro" id="IPR000421">
    <property type="entry name" value="FA58C"/>
</dbReference>
<gene>
    <name evidence="10" type="ORF">PQ465_04725</name>
</gene>
<evidence type="ECO:0000313" key="10">
    <source>
        <dbReference type="EMBL" id="WDF69688.1"/>
    </source>
</evidence>
<evidence type="ECO:0000259" key="9">
    <source>
        <dbReference type="PROSITE" id="PS50022"/>
    </source>
</evidence>
<dbReference type="CDD" id="cd18608">
    <property type="entry name" value="GH43_F5-8_typeC-like"/>
    <property type="match status" value="1"/>
</dbReference>
<dbReference type="SUPFAM" id="SSF49785">
    <property type="entry name" value="Galactose-binding domain-like"/>
    <property type="match status" value="1"/>
</dbReference>
<dbReference type="RefSeq" id="WP_274268401.1">
    <property type="nucleotide sequence ID" value="NZ_CP117880.1"/>
</dbReference>
<dbReference type="PROSITE" id="PS50022">
    <property type="entry name" value="FA58C_3"/>
    <property type="match status" value="1"/>
</dbReference>
<evidence type="ECO:0000313" key="11">
    <source>
        <dbReference type="Proteomes" id="UP001221558"/>
    </source>
</evidence>
<evidence type="ECO:0000256" key="8">
    <source>
        <dbReference type="SAM" id="SignalP"/>
    </source>
</evidence>
<dbReference type="PANTHER" id="PTHR43772">
    <property type="entry name" value="ENDO-1,4-BETA-XYLANASE"/>
    <property type="match status" value="1"/>
</dbReference>
<dbReference type="SUPFAM" id="SSF49899">
    <property type="entry name" value="Concanavalin A-like lectins/glucanases"/>
    <property type="match status" value="1"/>
</dbReference>
<reference evidence="10 11" key="1">
    <citation type="submission" date="2023-02" db="EMBL/GenBank/DDBJ databases">
        <title>Genome sequence of Sphingobacterium sp. KACC 22765.</title>
        <authorList>
            <person name="Kim S."/>
            <person name="Heo J."/>
            <person name="Kwon S.-W."/>
        </authorList>
    </citation>
    <scope>NUCLEOTIDE SEQUENCE [LARGE SCALE GENOMIC DNA]</scope>
    <source>
        <strain evidence="10 11">KACC 22765</strain>
    </source>
</reference>
<protein>
    <submittedName>
        <fullName evidence="10">Family 43 glycosylhydrolase</fullName>
    </submittedName>
</protein>
<keyword evidence="2" id="KW-0624">Polysaccharide degradation</keyword>
<comment type="similarity">
    <text evidence="1">Belongs to the glycosyl hydrolase 43 family.</text>
</comment>
<name>A0ABY7WMQ9_9SPHI</name>
<keyword evidence="4" id="KW-0378">Hydrolase</keyword>
<keyword evidence="2" id="KW-0858">Xylan degradation</keyword>
<evidence type="ECO:0000256" key="3">
    <source>
        <dbReference type="ARBA" id="ARBA00022729"/>
    </source>
</evidence>
<dbReference type="SMART" id="SM00560">
    <property type="entry name" value="LamGL"/>
    <property type="match status" value="1"/>
</dbReference>
<evidence type="ECO:0000256" key="4">
    <source>
        <dbReference type="ARBA" id="ARBA00022801"/>
    </source>
</evidence>
<dbReference type="SUPFAM" id="SSF75005">
    <property type="entry name" value="Arabinanase/levansucrase/invertase"/>
    <property type="match status" value="1"/>
</dbReference>
<evidence type="ECO:0000256" key="7">
    <source>
        <dbReference type="ARBA" id="ARBA00023295"/>
    </source>
</evidence>
<dbReference type="InterPro" id="IPR006558">
    <property type="entry name" value="LamG-like"/>
</dbReference>
<dbReference type="Gene3D" id="2.60.120.260">
    <property type="entry name" value="Galactose-binding domain-like"/>
    <property type="match status" value="1"/>
</dbReference>
<evidence type="ECO:0000256" key="2">
    <source>
        <dbReference type="ARBA" id="ARBA00022651"/>
    </source>
</evidence>
<evidence type="ECO:0000256" key="5">
    <source>
        <dbReference type="ARBA" id="ARBA00023157"/>
    </source>
</evidence>
<organism evidence="10 11">
    <name type="scientific">Sphingobacterium oryzagri</name>
    <dbReference type="NCBI Taxonomy" id="3025669"/>
    <lineage>
        <taxon>Bacteria</taxon>
        <taxon>Pseudomonadati</taxon>
        <taxon>Bacteroidota</taxon>
        <taxon>Sphingobacteriia</taxon>
        <taxon>Sphingobacteriales</taxon>
        <taxon>Sphingobacteriaceae</taxon>
        <taxon>Sphingobacterium</taxon>
    </lineage>
</organism>
<proteinExistence type="inferred from homology"/>
<dbReference type="Proteomes" id="UP001221558">
    <property type="component" value="Chromosome"/>
</dbReference>
<evidence type="ECO:0000256" key="6">
    <source>
        <dbReference type="ARBA" id="ARBA00023277"/>
    </source>
</evidence>
<keyword evidence="7" id="KW-0326">Glycosidase</keyword>